<evidence type="ECO:0000256" key="1">
    <source>
        <dbReference type="SAM" id="SignalP"/>
    </source>
</evidence>
<accession>A0AAU8JI86</accession>
<dbReference type="AlphaFoldDB" id="A0AAU8JI86"/>
<dbReference type="Pfam" id="PF12565">
    <property type="entry name" value="DUF3747"/>
    <property type="match status" value="1"/>
</dbReference>
<dbReference type="EMBL" id="CP159837">
    <property type="protein sequence ID" value="XCM38468.1"/>
    <property type="molecule type" value="Genomic_DNA"/>
</dbReference>
<dbReference type="InterPro" id="IPR022222">
    <property type="entry name" value="DUF3747"/>
</dbReference>
<gene>
    <name evidence="2" type="ORF">ABWT76_001319</name>
</gene>
<reference evidence="2" key="1">
    <citation type="submission" date="2024-07" db="EMBL/GenBank/DDBJ databases">
        <authorList>
            <person name="Kim Y.J."/>
            <person name="Jeong J.Y."/>
        </authorList>
    </citation>
    <scope>NUCLEOTIDE SEQUENCE</scope>
    <source>
        <strain evidence="2">GIHE-MW2</strain>
    </source>
</reference>
<dbReference type="RefSeq" id="WP_190882952.1">
    <property type="nucleotide sequence ID" value="NZ_CP159837.1"/>
</dbReference>
<protein>
    <submittedName>
        <fullName evidence="2">DUF3747 domain-containing protein</fullName>
    </submittedName>
</protein>
<feature type="signal peptide" evidence="1">
    <location>
        <begin position="1"/>
        <end position="31"/>
    </location>
</feature>
<evidence type="ECO:0000313" key="2">
    <source>
        <dbReference type="EMBL" id="XCM38468.1"/>
    </source>
</evidence>
<keyword evidence="1" id="KW-0732">Signal</keyword>
<feature type="chain" id="PRO_5043414639" evidence="1">
    <location>
        <begin position="32"/>
        <end position="200"/>
    </location>
</feature>
<organism evidence="2">
    <name type="scientific">Planktothricoides raciborskii GIHE-MW2</name>
    <dbReference type="NCBI Taxonomy" id="2792601"/>
    <lineage>
        <taxon>Bacteria</taxon>
        <taxon>Bacillati</taxon>
        <taxon>Cyanobacteriota</taxon>
        <taxon>Cyanophyceae</taxon>
        <taxon>Oscillatoriophycideae</taxon>
        <taxon>Oscillatoriales</taxon>
        <taxon>Oscillatoriaceae</taxon>
        <taxon>Planktothricoides</taxon>
    </lineage>
</organism>
<proteinExistence type="predicted"/>
<name>A0AAU8JI86_9CYAN</name>
<sequence length="200" mass="22229">MTQLNLFFRGAIPRSGSLAGIAFLAATSFWANTTGKAGAQNFNKVEIDQSKVIVISTQLRQRYALTVIRQLADTRSCWTETNSGKSVIVKLDLLEFDFTGICQRSVDSGGYSIRMADQDLGLDYKVEVLSRDGTLVLVGTPYSPNLPELIIGQTHGISADPLKFFLNPGWRITQRTYEDQILGHYYFTHDLSAEAFHATQ</sequence>